<accession>A0AAV3J776</accession>
<name>A0AAV3J776_LEPBO</name>
<reference evidence="1 2" key="1">
    <citation type="submission" date="2013-04" db="EMBL/GenBank/DDBJ databases">
        <authorList>
            <person name="Harkins D.M."/>
            <person name="Durkin A.S."/>
            <person name="Brinkac L.M."/>
            <person name="Haft D.H."/>
            <person name="Selengut J.D."/>
            <person name="Sanka R."/>
            <person name="DePew J."/>
            <person name="Purushe J."/>
            <person name="Chanthongthip A."/>
            <person name="Lattana O."/>
            <person name="Phetsouvanh R."/>
            <person name="Newton P.N."/>
            <person name="Vinetz J.M."/>
            <person name="Sutton G.G."/>
            <person name="Nierman W.C."/>
            <person name="Fouts D.E."/>
        </authorList>
    </citation>
    <scope>NUCLEOTIDE SEQUENCE [LARGE SCALE GENOMIC DNA]</scope>
    <source>
        <strain evidence="1 2">UI 09931</strain>
    </source>
</reference>
<proteinExistence type="predicted"/>
<evidence type="ECO:0000313" key="1">
    <source>
        <dbReference type="EMBL" id="EPG56571.1"/>
    </source>
</evidence>
<evidence type="ECO:0000313" key="2">
    <source>
        <dbReference type="Proteomes" id="UP000014570"/>
    </source>
</evidence>
<dbReference type="EMBL" id="AHNP02000013">
    <property type="protein sequence ID" value="EPG56571.1"/>
    <property type="molecule type" value="Genomic_DNA"/>
</dbReference>
<evidence type="ECO:0008006" key="3">
    <source>
        <dbReference type="Google" id="ProtNLM"/>
    </source>
</evidence>
<protein>
    <recommendedName>
        <fullName evidence="3">Lipoprotein</fullName>
    </recommendedName>
</protein>
<dbReference type="AlphaFoldDB" id="A0AAV3J776"/>
<organism evidence="1 2">
    <name type="scientific">Leptospira borgpetersenii serovar Javanica str. UI 09931</name>
    <dbReference type="NCBI Taxonomy" id="1049767"/>
    <lineage>
        <taxon>Bacteria</taxon>
        <taxon>Pseudomonadati</taxon>
        <taxon>Spirochaetota</taxon>
        <taxon>Spirochaetia</taxon>
        <taxon>Leptospirales</taxon>
        <taxon>Leptospiraceae</taxon>
        <taxon>Leptospira</taxon>
    </lineage>
</organism>
<gene>
    <name evidence="1" type="ORF">LEP1GSC103_1260</name>
</gene>
<sequence>MIRFFCNQKIYFSSVKIQFLKRTQSYSKLLKSSTKINEQFCKEAKSSKTVVIRNCFF</sequence>
<comment type="caution">
    <text evidence="1">The sequence shown here is derived from an EMBL/GenBank/DDBJ whole genome shotgun (WGS) entry which is preliminary data.</text>
</comment>
<dbReference type="Proteomes" id="UP000014570">
    <property type="component" value="Unassembled WGS sequence"/>
</dbReference>